<sequence length="346" mass="38033">MLVLIPAYEPGDSLIALVRELRAHPASPSVLVVDDGSGPDHDEIFALTRIHGATVHRYPENRGKGHALKTGFAIARRHHPGEVVVCADSDGQHKVPDIMRVAREVDIGSREMVLGGRRFTGRVPLRSAFGNKVTSWLFKTLTAIRVGDTQTGLRAYPPSLLEWLGTVPGERFEYELSLLLQAGKAGISIREVEIETIYLHGNKSSHFRPIRDSWRVYRPLLAFAGSSLAGFAVDFVALLLLVAATHNLLFSVIAARVLSATVNYLLNRHAVFRDGDRSTPLRYALLACGILAANYVLLRALSIVMPLALAKLLTEVTLFAISFAAQRALVFTHKELSTRKGHLITR</sequence>
<evidence type="ECO:0000313" key="9">
    <source>
        <dbReference type="EMBL" id="VEH70128.1"/>
    </source>
</evidence>
<feature type="domain" description="Glycosyltransferase 2-like" evidence="7">
    <location>
        <begin position="3"/>
        <end position="128"/>
    </location>
</feature>
<gene>
    <name evidence="9" type="ORF">NCTC12967_01415</name>
</gene>
<keyword evidence="4 6" id="KW-1133">Transmembrane helix</keyword>
<comment type="similarity">
    <text evidence="2">Belongs to the glycosyltransferase 2 family.</text>
</comment>
<dbReference type="GO" id="GO:0016020">
    <property type="term" value="C:membrane"/>
    <property type="evidence" value="ECO:0007669"/>
    <property type="project" value="UniProtKB-SubCell"/>
</dbReference>
<dbReference type="Pfam" id="PF04138">
    <property type="entry name" value="GtrA_DPMS_TM"/>
    <property type="match status" value="1"/>
</dbReference>
<protein>
    <submittedName>
        <fullName evidence="9">Predicted glycosyl hydrolase</fullName>
    </submittedName>
</protein>
<dbReference type="Gene3D" id="3.90.550.10">
    <property type="entry name" value="Spore Coat Polysaccharide Biosynthesis Protein SpsA, Chain A"/>
    <property type="match status" value="1"/>
</dbReference>
<evidence type="ECO:0000256" key="6">
    <source>
        <dbReference type="SAM" id="Phobius"/>
    </source>
</evidence>
<dbReference type="PANTHER" id="PTHR48090">
    <property type="entry name" value="UNDECAPRENYL-PHOSPHATE 4-DEOXY-4-FORMAMIDO-L-ARABINOSE TRANSFERASE-RELATED"/>
    <property type="match status" value="1"/>
</dbReference>
<evidence type="ECO:0000256" key="2">
    <source>
        <dbReference type="ARBA" id="ARBA00006739"/>
    </source>
</evidence>
<feature type="domain" description="GtrA/DPMS transmembrane" evidence="8">
    <location>
        <begin position="223"/>
        <end position="331"/>
    </location>
</feature>
<dbReference type="CDD" id="cd04179">
    <property type="entry name" value="DPM_DPG-synthase_like"/>
    <property type="match status" value="1"/>
</dbReference>
<accession>A0A448MY96</accession>
<dbReference type="GO" id="GO:0000271">
    <property type="term" value="P:polysaccharide biosynthetic process"/>
    <property type="evidence" value="ECO:0007669"/>
    <property type="project" value="InterPro"/>
</dbReference>
<keyword evidence="3 6" id="KW-0812">Transmembrane</keyword>
<feature type="transmembrane region" description="Helical" evidence="6">
    <location>
        <begin position="220"/>
        <end position="242"/>
    </location>
</feature>
<dbReference type="EMBL" id="LR134406">
    <property type="protein sequence ID" value="VEH70128.1"/>
    <property type="molecule type" value="Genomic_DNA"/>
</dbReference>
<evidence type="ECO:0000256" key="4">
    <source>
        <dbReference type="ARBA" id="ARBA00022989"/>
    </source>
</evidence>
<evidence type="ECO:0000256" key="1">
    <source>
        <dbReference type="ARBA" id="ARBA00004141"/>
    </source>
</evidence>
<dbReference type="PANTHER" id="PTHR48090:SF7">
    <property type="entry name" value="RFBJ PROTEIN"/>
    <property type="match status" value="1"/>
</dbReference>
<dbReference type="GO" id="GO:0016787">
    <property type="term" value="F:hydrolase activity"/>
    <property type="evidence" value="ECO:0007669"/>
    <property type="project" value="UniProtKB-KW"/>
</dbReference>
<comment type="subcellular location">
    <subcellularLocation>
        <location evidence="1">Membrane</location>
        <topology evidence="1">Multi-pass membrane protein</topology>
    </subcellularLocation>
</comment>
<evidence type="ECO:0000256" key="5">
    <source>
        <dbReference type="ARBA" id="ARBA00023136"/>
    </source>
</evidence>
<evidence type="ECO:0000259" key="7">
    <source>
        <dbReference type="Pfam" id="PF00535"/>
    </source>
</evidence>
<dbReference type="InterPro" id="IPR007267">
    <property type="entry name" value="GtrA_DPMS_TM"/>
</dbReference>
<keyword evidence="9" id="KW-0378">Hydrolase</keyword>
<keyword evidence="10" id="KW-1185">Reference proteome</keyword>
<proteinExistence type="inferred from homology"/>
<dbReference type="RefSeq" id="WP_061787008.1">
    <property type="nucleotide sequence ID" value="NZ_LR134406.1"/>
</dbReference>
<keyword evidence="5 6" id="KW-0472">Membrane</keyword>
<evidence type="ECO:0000259" key="8">
    <source>
        <dbReference type="Pfam" id="PF04138"/>
    </source>
</evidence>
<dbReference type="InterPro" id="IPR001173">
    <property type="entry name" value="Glyco_trans_2-like"/>
</dbReference>
<dbReference type="SUPFAM" id="SSF53448">
    <property type="entry name" value="Nucleotide-diphospho-sugar transferases"/>
    <property type="match status" value="1"/>
</dbReference>
<dbReference type="GeneID" id="64406887"/>
<reference evidence="9 10" key="1">
    <citation type="submission" date="2018-12" db="EMBL/GenBank/DDBJ databases">
        <authorList>
            <consortium name="Pathogen Informatics"/>
        </authorList>
    </citation>
    <scope>NUCLEOTIDE SEQUENCE [LARGE SCALE GENOMIC DNA]</scope>
    <source>
        <strain evidence="9 10">NCTC12967</strain>
    </source>
</reference>
<dbReference type="InterPro" id="IPR050256">
    <property type="entry name" value="Glycosyltransferase_2"/>
</dbReference>
<organism evidence="9 10">
    <name type="scientific">Arachnia propionica</name>
    <dbReference type="NCBI Taxonomy" id="1750"/>
    <lineage>
        <taxon>Bacteria</taxon>
        <taxon>Bacillati</taxon>
        <taxon>Actinomycetota</taxon>
        <taxon>Actinomycetes</taxon>
        <taxon>Propionibacteriales</taxon>
        <taxon>Propionibacteriaceae</taxon>
        <taxon>Arachnia</taxon>
    </lineage>
</organism>
<evidence type="ECO:0000256" key="3">
    <source>
        <dbReference type="ARBA" id="ARBA00022692"/>
    </source>
</evidence>
<dbReference type="AlphaFoldDB" id="A0A448MY96"/>
<name>A0A448MY96_9ACTN</name>
<dbReference type="Proteomes" id="UP000273044">
    <property type="component" value="Chromosome"/>
</dbReference>
<feature type="transmembrane region" description="Helical" evidence="6">
    <location>
        <begin position="279"/>
        <end position="297"/>
    </location>
</feature>
<dbReference type="InterPro" id="IPR029044">
    <property type="entry name" value="Nucleotide-diphossugar_trans"/>
</dbReference>
<evidence type="ECO:0000313" key="10">
    <source>
        <dbReference type="Proteomes" id="UP000273044"/>
    </source>
</evidence>
<dbReference type="Pfam" id="PF00535">
    <property type="entry name" value="Glycos_transf_2"/>
    <property type="match status" value="1"/>
</dbReference>
<feature type="transmembrane region" description="Helical" evidence="6">
    <location>
        <begin position="248"/>
        <end position="267"/>
    </location>
</feature>